<dbReference type="Pfam" id="PF02752">
    <property type="entry name" value="Arrestin_C"/>
    <property type="match status" value="1"/>
</dbReference>
<dbReference type="PANTHER" id="PTHR11188">
    <property type="entry name" value="ARRESTIN DOMAIN CONTAINING PROTEIN"/>
    <property type="match status" value="1"/>
</dbReference>
<comment type="similarity">
    <text evidence="1">Belongs to the arrestin family.</text>
</comment>
<accession>A0A553PLW7</accession>
<dbReference type="OrthoDB" id="2333384at2759"/>
<dbReference type="EMBL" id="VCGU01000003">
    <property type="protein sequence ID" value="TRY78670.1"/>
    <property type="molecule type" value="Genomic_DNA"/>
</dbReference>
<dbReference type="InterPro" id="IPR011021">
    <property type="entry name" value="Arrestin-like_N"/>
</dbReference>
<reference evidence="4 5" key="1">
    <citation type="journal article" date="2018" name="Nat. Ecol. Evol.">
        <title>Genomic signatures of mitonuclear coevolution across populations of Tigriopus californicus.</title>
        <authorList>
            <person name="Barreto F.S."/>
            <person name="Watson E.T."/>
            <person name="Lima T.G."/>
            <person name="Willett C.S."/>
            <person name="Edmands S."/>
            <person name="Li W."/>
            <person name="Burton R.S."/>
        </authorList>
    </citation>
    <scope>NUCLEOTIDE SEQUENCE [LARGE SCALE GENOMIC DNA]</scope>
    <source>
        <strain evidence="4 5">San Diego</strain>
    </source>
</reference>
<dbReference type="GO" id="GO:0005737">
    <property type="term" value="C:cytoplasm"/>
    <property type="evidence" value="ECO:0007669"/>
    <property type="project" value="TreeGrafter"/>
</dbReference>
<dbReference type="InterPro" id="IPR014756">
    <property type="entry name" value="Ig_E-set"/>
</dbReference>
<dbReference type="GO" id="GO:0015031">
    <property type="term" value="P:protein transport"/>
    <property type="evidence" value="ECO:0007669"/>
    <property type="project" value="TreeGrafter"/>
</dbReference>
<name>A0A553PLW7_TIGCA</name>
<dbReference type="STRING" id="6832.A0A553PLW7"/>
<comment type="caution">
    <text evidence="4">The sequence shown here is derived from an EMBL/GenBank/DDBJ whole genome shotgun (WGS) entry which is preliminary data.</text>
</comment>
<feature type="compositionally biased region" description="Basic and acidic residues" evidence="2">
    <location>
        <begin position="349"/>
        <end position="366"/>
    </location>
</feature>
<sequence>MPMSLLKDGIDNVVVTFDNESATYRAGTEMTGVIAVFCEDTTPVRGIRLKINGRLNIFWRKIDGGSTIEYTEIEDYLDRDLTVWAPNPKKRDEMWMFPGHHVYPFKFCLPIDLPDTLEDSRYGKIQYDVKAGVYLTQGRVTYSLEEPFHIISTQDPAFTQPTEEEMPKENYAYATIGGTCFLKKTHVELYMKLDQNIFKLGDTIPVHVECRLEGGNADVDKVTVLLVQEAIYTVGHGTKDVSKKKERLVVAEAVDEEDTDVGKIQNYDLNLNINDRMPLTDFPWCDFIDIGYSVHAVARTHSFYDDIVVKLPIIIGPKTNDSDVISNEEILEAPINDLLTEEIQEESDNERIEDNPGKDLDDESLHNEAQAILNDLEE</sequence>
<organism evidence="4 5">
    <name type="scientific">Tigriopus californicus</name>
    <name type="common">Marine copepod</name>
    <dbReference type="NCBI Taxonomy" id="6832"/>
    <lineage>
        <taxon>Eukaryota</taxon>
        <taxon>Metazoa</taxon>
        <taxon>Ecdysozoa</taxon>
        <taxon>Arthropoda</taxon>
        <taxon>Crustacea</taxon>
        <taxon>Multicrustacea</taxon>
        <taxon>Hexanauplia</taxon>
        <taxon>Copepoda</taxon>
        <taxon>Harpacticoida</taxon>
        <taxon>Harpacticidae</taxon>
        <taxon>Tigriopus</taxon>
    </lineage>
</organism>
<dbReference type="InterPro" id="IPR014752">
    <property type="entry name" value="Arrestin-like_C"/>
</dbReference>
<feature type="region of interest" description="Disordered" evidence="2">
    <location>
        <begin position="345"/>
        <end position="378"/>
    </location>
</feature>
<evidence type="ECO:0000256" key="1">
    <source>
        <dbReference type="ARBA" id="ARBA00005298"/>
    </source>
</evidence>
<evidence type="ECO:0000259" key="3">
    <source>
        <dbReference type="SMART" id="SM01017"/>
    </source>
</evidence>
<dbReference type="Proteomes" id="UP000318571">
    <property type="component" value="Chromosome 11"/>
</dbReference>
<feature type="domain" description="Arrestin C-terminal-like" evidence="3">
    <location>
        <begin position="183"/>
        <end position="319"/>
    </location>
</feature>
<evidence type="ECO:0000256" key="2">
    <source>
        <dbReference type="SAM" id="MobiDB-lite"/>
    </source>
</evidence>
<gene>
    <name evidence="4" type="ORF">TCAL_11599</name>
</gene>
<dbReference type="InterPro" id="IPR011022">
    <property type="entry name" value="Arrestin_C-like"/>
</dbReference>
<evidence type="ECO:0000313" key="4">
    <source>
        <dbReference type="EMBL" id="TRY78670.1"/>
    </source>
</evidence>
<keyword evidence="5" id="KW-1185">Reference proteome</keyword>
<dbReference type="AlphaFoldDB" id="A0A553PLW7"/>
<dbReference type="SMART" id="SM01017">
    <property type="entry name" value="Arrestin_C"/>
    <property type="match status" value="1"/>
</dbReference>
<evidence type="ECO:0000313" key="5">
    <source>
        <dbReference type="Proteomes" id="UP000318571"/>
    </source>
</evidence>
<dbReference type="SUPFAM" id="SSF81296">
    <property type="entry name" value="E set domains"/>
    <property type="match status" value="2"/>
</dbReference>
<dbReference type="InterPro" id="IPR050357">
    <property type="entry name" value="Arrestin_domain-protein"/>
</dbReference>
<proteinExistence type="inferred from homology"/>
<dbReference type="PANTHER" id="PTHR11188:SF176">
    <property type="entry name" value="ARRESTIN DOMAIN-CONTAINING PROTEIN 1"/>
    <property type="match status" value="1"/>
</dbReference>
<protein>
    <recommendedName>
        <fullName evidence="3">Arrestin C-terminal-like domain-containing protein</fullName>
    </recommendedName>
</protein>
<dbReference type="Pfam" id="PF00339">
    <property type="entry name" value="Arrestin_N"/>
    <property type="match status" value="1"/>
</dbReference>
<dbReference type="Gene3D" id="2.60.40.640">
    <property type="match status" value="2"/>
</dbReference>